<evidence type="ECO:0000313" key="1">
    <source>
        <dbReference type="EMBL" id="MBN1573286.1"/>
    </source>
</evidence>
<dbReference type="GO" id="GO:0016811">
    <property type="term" value="F:hydrolase activity, acting on carbon-nitrogen (but not peptide) bonds, in linear amides"/>
    <property type="evidence" value="ECO:0007669"/>
    <property type="project" value="TreeGrafter"/>
</dbReference>
<evidence type="ECO:0000313" key="2">
    <source>
        <dbReference type="Proteomes" id="UP000809273"/>
    </source>
</evidence>
<dbReference type="InterPro" id="IPR024078">
    <property type="entry name" value="LmbE-like_dom_sf"/>
</dbReference>
<dbReference type="PANTHER" id="PTHR12993:SF30">
    <property type="entry name" value="N-ACETYL-ALPHA-D-GLUCOSAMINYL L-MALATE DEACETYLASE 1"/>
    <property type="match status" value="1"/>
</dbReference>
<comment type="caution">
    <text evidence="1">The sequence shown here is derived from an EMBL/GenBank/DDBJ whole genome shotgun (WGS) entry which is preliminary data.</text>
</comment>
<name>A0A9D8PMG3_9DELT</name>
<dbReference type="Proteomes" id="UP000809273">
    <property type="component" value="Unassembled WGS sequence"/>
</dbReference>
<sequence>MNMNILALGAHPDDIEFGCAGTLAKYARKGHVIYYMILTKGERGGVGKVRAKEQKDAQYTVLAKKIFWGEFEDTALPPQKDLIKAVEDVIIEVNPDMVLVNYHEDTHQDHRELAMALNSSARHIRNVLYYEVPSTQNFSPTVFVDIEKFMDVKMQALMAHKSQIMKTNVEGISILEIARSLANFRGIQAKMKYAEAFMPQRLAINV</sequence>
<proteinExistence type="predicted"/>
<protein>
    <submittedName>
        <fullName evidence="1">PIG-L family deacetylase</fullName>
    </submittedName>
</protein>
<gene>
    <name evidence="1" type="ORF">JW984_08845</name>
</gene>
<reference evidence="1" key="2">
    <citation type="submission" date="2021-01" db="EMBL/GenBank/DDBJ databases">
        <authorList>
            <person name="Hahn C.R."/>
            <person name="Youssef N.H."/>
            <person name="Elshahed M."/>
        </authorList>
    </citation>
    <scope>NUCLEOTIDE SEQUENCE</scope>
    <source>
        <strain evidence="1">Zod_Metabat.24</strain>
    </source>
</reference>
<dbReference type="Gene3D" id="3.40.50.10320">
    <property type="entry name" value="LmbE-like"/>
    <property type="match status" value="1"/>
</dbReference>
<accession>A0A9D8PMG3</accession>
<dbReference type="EMBL" id="JAFGIX010000046">
    <property type="protein sequence ID" value="MBN1573286.1"/>
    <property type="molecule type" value="Genomic_DNA"/>
</dbReference>
<reference evidence="1" key="1">
    <citation type="journal article" date="2021" name="Environ. Microbiol.">
        <title>Genomic characterization of three novel Desulfobacterota classes expand the metabolic and phylogenetic diversity of the phylum.</title>
        <authorList>
            <person name="Murphy C.L."/>
            <person name="Biggerstaff J."/>
            <person name="Eichhorn A."/>
            <person name="Ewing E."/>
            <person name="Shahan R."/>
            <person name="Soriano D."/>
            <person name="Stewart S."/>
            <person name="VanMol K."/>
            <person name="Walker R."/>
            <person name="Walters P."/>
            <person name="Elshahed M.S."/>
            <person name="Youssef N.H."/>
        </authorList>
    </citation>
    <scope>NUCLEOTIDE SEQUENCE</scope>
    <source>
        <strain evidence="1">Zod_Metabat.24</strain>
    </source>
</reference>
<organism evidence="1 2">
    <name type="scientific">Candidatus Zymogenus saltonus</name>
    <dbReference type="NCBI Taxonomy" id="2844893"/>
    <lineage>
        <taxon>Bacteria</taxon>
        <taxon>Deltaproteobacteria</taxon>
        <taxon>Candidatus Zymogenia</taxon>
        <taxon>Candidatus Zymogeniales</taxon>
        <taxon>Candidatus Zymogenaceae</taxon>
        <taxon>Candidatus Zymogenus</taxon>
    </lineage>
</organism>
<dbReference type="SUPFAM" id="SSF102588">
    <property type="entry name" value="LmbE-like"/>
    <property type="match status" value="1"/>
</dbReference>
<dbReference type="AlphaFoldDB" id="A0A9D8PMG3"/>
<dbReference type="InterPro" id="IPR003737">
    <property type="entry name" value="GlcNAc_PI_deacetylase-related"/>
</dbReference>
<dbReference type="PANTHER" id="PTHR12993">
    <property type="entry name" value="N-ACETYLGLUCOSAMINYL-PHOSPHATIDYLINOSITOL DE-N-ACETYLASE-RELATED"/>
    <property type="match status" value="1"/>
</dbReference>
<dbReference type="Pfam" id="PF02585">
    <property type="entry name" value="PIG-L"/>
    <property type="match status" value="1"/>
</dbReference>